<reference evidence="2" key="1">
    <citation type="submission" date="2016-04" db="EMBL/GenBank/DDBJ databases">
        <authorList>
            <person name="Quiroz-Castaneda R.E."/>
            <person name="Martinez-Ocampo F."/>
        </authorList>
    </citation>
    <scope>NUCLEOTIDE SEQUENCE [LARGE SCALE GENOMIC DNA]</scope>
    <source>
        <strain evidence="2">INIFAP01</strain>
    </source>
</reference>
<keyword evidence="2" id="KW-1185">Reference proteome</keyword>
<proteinExistence type="predicted"/>
<organism evidence="1 2">
    <name type="scientific">Candidatus Mycoplasma haematobovis</name>
    <dbReference type="NCBI Taxonomy" id="432608"/>
    <lineage>
        <taxon>Bacteria</taxon>
        <taxon>Bacillati</taxon>
        <taxon>Mycoplasmatota</taxon>
        <taxon>Mollicutes</taxon>
        <taxon>Mycoplasmataceae</taxon>
        <taxon>Mycoplasma</taxon>
    </lineage>
</organism>
<dbReference type="Proteomes" id="UP000077623">
    <property type="component" value="Unassembled WGS sequence"/>
</dbReference>
<sequence>MTPLLTKITAVSAGVVGVTGGGVAIYFTTASDPKVQKDVSNVETDNTKLSVPPKTDAKDKTIISLLKGKTLLTKNSGDESKWTAPWQSFKEEYSSKSPEDPWKFANWTQNKERPETFTSFKDQCITLGGQKVSGTDDLVFVAVEKYCTATT</sequence>
<accession>A0A1A9QE13</accession>
<dbReference type="AlphaFoldDB" id="A0A1A9QE13"/>
<protein>
    <submittedName>
        <fullName evidence="1">Uncharacterized protein</fullName>
    </submittedName>
</protein>
<evidence type="ECO:0000313" key="1">
    <source>
        <dbReference type="EMBL" id="OAL09949.1"/>
    </source>
</evidence>
<dbReference type="STRING" id="432608.A6V39_03490"/>
<dbReference type="EMBL" id="LWUJ01000012">
    <property type="protein sequence ID" value="OAL09949.1"/>
    <property type="molecule type" value="Genomic_DNA"/>
</dbReference>
<dbReference type="RefSeq" id="WP_187150334.1">
    <property type="nucleotide sequence ID" value="NZ_LWUJ01000012.1"/>
</dbReference>
<evidence type="ECO:0000313" key="2">
    <source>
        <dbReference type="Proteomes" id="UP000077623"/>
    </source>
</evidence>
<name>A0A1A9QE13_9MOLU</name>
<gene>
    <name evidence="1" type="ORF">A6V39_03490</name>
</gene>
<comment type="caution">
    <text evidence="1">The sequence shown here is derived from an EMBL/GenBank/DDBJ whole genome shotgun (WGS) entry which is preliminary data.</text>
</comment>